<feature type="compositionally biased region" description="Low complexity" evidence="1">
    <location>
        <begin position="506"/>
        <end position="522"/>
    </location>
</feature>
<evidence type="ECO:0000256" key="1">
    <source>
        <dbReference type="SAM" id="MobiDB-lite"/>
    </source>
</evidence>
<feature type="compositionally biased region" description="Basic residues" evidence="1">
    <location>
        <begin position="54"/>
        <end position="67"/>
    </location>
</feature>
<feature type="region of interest" description="Disordered" evidence="1">
    <location>
        <begin position="456"/>
        <end position="571"/>
    </location>
</feature>
<sequence length="571" mass="60753">GVAAAGPARSGTVDPRAEACTPGDRPDPQPAPPLRGAAPAPPRPQRLREVLARAQRRRPGHVGRRRGHRDDHRLRRRRHPGPAGDQRAALPRSDAGDGGPRRPGDGEGDPRHLAEQPGPAGGAAAVAAPVRVGGRGPGGRQPGRLPRPRPAAAPAVRGRDHRQLVGLRHAVAADDRARGVPAQQRLRAHPARHLADPREVGGRRPPGAHRGVPALPGAGPPHRRPGRGGARRRRTAGRLPPDHSERDLPGALQPEPPRPPRRLREPRAGHRPGPARPAGRARHRRRPLRAGRVGRLHPLEDHRRGGRLGDGRRELHLRQALRRHARALRPLVQARPDAALRPARGREALPQRAPAGPVRGLHPAAVLRCRAAGPPPARHRGDHARARVPPGHGVHLRRQGGRGGRDRRLDHRPGPVDRPPDVGHRHGAPRHQAGQPAGAGPHALPDRLRLRRGAAEPVAPGGRPRQHAAGPGPAHRRRAGLPAGPAAVLRRGDRRGLRGHPRADDALSAAPDAAPAGAGPARGLPPPAPLPAAPGAHPAGDLAAGGPHPRHPRRRRRPRRAHRHHPRVPAV</sequence>
<dbReference type="EMBL" id="CADCTN010000238">
    <property type="protein sequence ID" value="CAA9276529.1"/>
    <property type="molecule type" value="Genomic_DNA"/>
</dbReference>
<feature type="compositionally biased region" description="Low complexity" evidence="1">
    <location>
        <begin position="480"/>
        <end position="489"/>
    </location>
</feature>
<feature type="compositionally biased region" description="Low complexity" evidence="1">
    <location>
        <begin position="430"/>
        <end position="443"/>
    </location>
</feature>
<feature type="compositionally biased region" description="Low complexity" evidence="1">
    <location>
        <begin position="122"/>
        <end position="132"/>
    </location>
</feature>
<feature type="compositionally biased region" description="Basic and acidic residues" evidence="1">
    <location>
        <begin position="297"/>
        <end position="313"/>
    </location>
</feature>
<feature type="region of interest" description="Disordered" evidence="1">
    <location>
        <begin position="1"/>
        <end position="313"/>
    </location>
</feature>
<gene>
    <name evidence="2" type="ORF">AVDCRST_MAG52-3566</name>
</gene>
<dbReference type="AlphaFoldDB" id="A0A6J4JHM4"/>
<feature type="compositionally biased region" description="Basic and acidic residues" evidence="1">
    <location>
        <begin position="193"/>
        <end position="202"/>
    </location>
</feature>
<feature type="compositionally biased region" description="Low complexity" evidence="1">
    <location>
        <begin position="533"/>
        <end position="547"/>
    </location>
</feature>
<feature type="compositionally biased region" description="Basic and acidic residues" evidence="1">
    <location>
        <begin position="490"/>
        <end position="505"/>
    </location>
</feature>
<protein>
    <submittedName>
        <fullName evidence="2">Uncharacterized protein</fullName>
    </submittedName>
</protein>
<feature type="compositionally biased region" description="Basic and acidic residues" evidence="1">
    <location>
        <begin position="403"/>
        <end position="424"/>
    </location>
</feature>
<feature type="compositionally biased region" description="Basic residues" evidence="1">
    <location>
        <begin position="221"/>
        <end position="236"/>
    </location>
</feature>
<feature type="compositionally biased region" description="Basic and acidic residues" evidence="1">
    <location>
        <begin position="99"/>
        <end position="114"/>
    </location>
</feature>
<accession>A0A6J4JHM4</accession>
<name>A0A6J4JHM4_9ACTN</name>
<feature type="region of interest" description="Disordered" evidence="1">
    <location>
        <begin position="371"/>
        <end position="444"/>
    </location>
</feature>
<feature type="compositionally biased region" description="Pro residues" evidence="1">
    <location>
        <begin position="28"/>
        <end position="44"/>
    </location>
</feature>
<feature type="compositionally biased region" description="Pro residues" evidence="1">
    <location>
        <begin position="523"/>
        <end position="532"/>
    </location>
</feature>
<feature type="non-terminal residue" evidence="2">
    <location>
        <position position="1"/>
    </location>
</feature>
<feature type="compositionally biased region" description="Basic residues" evidence="1">
    <location>
        <begin position="279"/>
        <end position="295"/>
    </location>
</feature>
<feature type="compositionally biased region" description="Basic residues" evidence="1">
    <location>
        <begin position="548"/>
        <end position="571"/>
    </location>
</feature>
<reference evidence="2" key="1">
    <citation type="submission" date="2020-02" db="EMBL/GenBank/DDBJ databases">
        <authorList>
            <person name="Meier V. D."/>
        </authorList>
    </citation>
    <scope>NUCLEOTIDE SEQUENCE</scope>
    <source>
        <strain evidence="2">AVDCRST_MAG52</strain>
    </source>
</reference>
<feature type="non-terminal residue" evidence="2">
    <location>
        <position position="571"/>
    </location>
</feature>
<evidence type="ECO:0000313" key="2">
    <source>
        <dbReference type="EMBL" id="CAA9276529.1"/>
    </source>
</evidence>
<proteinExistence type="predicted"/>
<feature type="region of interest" description="Disordered" evidence="1">
    <location>
        <begin position="328"/>
        <end position="359"/>
    </location>
</feature>
<organism evidence="2">
    <name type="scientific">uncultured Blastococcus sp</name>
    <dbReference type="NCBI Taxonomy" id="217144"/>
    <lineage>
        <taxon>Bacteria</taxon>
        <taxon>Bacillati</taxon>
        <taxon>Actinomycetota</taxon>
        <taxon>Actinomycetes</taxon>
        <taxon>Geodermatophilales</taxon>
        <taxon>Geodermatophilaceae</taxon>
        <taxon>Blastococcus</taxon>
        <taxon>environmental samples</taxon>
    </lineage>
</organism>